<evidence type="ECO:0000313" key="3">
    <source>
        <dbReference type="EMBL" id="KAL1601117.1"/>
    </source>
</evidence>
<dbReference type="InterPro" id="IPR013319">
    <property type="entry name" value="GH11/12"/>
</dbReference>
<dbReference type="PANTHER" id="PTHR34002:SF11">
    <property type="entry name" value="CONCANAVALIN A-LIKE LECTIN_GLUCANASE"/>
    <property type="match status" value="1"/>
</dbReference>
<keyword evidence="2" id="KW-0119">Carbohydrate metabolism</keyword>
<dbReference type="InterPro" id="IPR013320">
    <property type="entry name" value="ConA-like_dom_sf"/>
</dbReference>
<sequence length="143" mass="15551">MVWLGNVGSILPIGATGNENTTQLPKYKLGKEEFTLYQGSNDNGQYVFSWVAKSAQTVFDGDISPLVHYLWRNGLVLAANYVGVIQVGTEQKYATSNVSFFMGDFAISATEGTPKEARSTVSKQIPSSMVVCAIGIWVMLLSM</sequence>
<reference evidence="3 4" key="1">
    <citation type="submission" date="2024-02" db="EMBL/GenBank/DDBJ databases">
        <title>De novo assembly and annotation of 12 fungi associated with fruit tree decline syndrome in Ontario, Canada.</title>
        <authorList>
            <person name="Sulman M."/>
            <person name="Ellouze W."/>
            <person name="Ilyukhin E."/>
        </authorList>
    </citation>
    <scope>NUCLEOTIDE SEQUENCE [LARGE SCALE GENOMIC DNA]</scope>
    <source>
        <strain evidence="3 4">M97-236</strain>
    </source>
</reference>
<comment type="caution">
    <text evidence="3">The sequence shown here is derived from an EMBL/GenBank/DDBJ whole genome shotgun (WGS) entry which is preliminary data.</text>
</comment>
<evidence type="ECO:0000256" key="1">
    <source>
        <dbReference type="ARBA" id="ARBA00005519"/>
    </source>
</evidence>
<dbReference type="InterPro" id="IPR002594">
    <property type="entry name" value="GH12"/>
</dbReference>
<organism evidence="3 4">
    <name type="scientific">Nothophoma quercina</name>
    <dbReference type="NCBI Taxonomy" id="749835"/>
    <lineage>
        <taxon>Eukaryota</taxon>
        <taxon>Fungi</taxon>
        <taxon>Dikarya</taxon>
        <taxon>Ascomycota</taxon>
        <taxon>Pezizomycotina</taxon>
        <taxon>Dothideomycetes</taxon>
        <taxon>Pleosporomycetidae</taxon>
        <taxon>Pleosporales</taxon>
        <taxon>Pleosporineae</taxon>
        <taxon>Didymellaceae</taxon>
        <taxon>Nothophoma</taxon>
    </lineage>
</organism>
<keyword evidence="2" id="KW-0326">Glycosidase</keyword>
<evidence type="ECO:0000256" key="2">
    <source>
        <dbReference type="RuleBase" id="RU361163"/>
    </source>
</evidence>
<dbReference type="PANTHER" id="PTHR34002">
    <property type="entry name" value="BLR1656 PROTEIN"/>
    <property type="match status" value="1"/>
</dbReference>
<dbReference type="Pfam" id="PF01670">
    <property type="entry name" value="Glyco_hydro_12"/>
    <property type="match status" value="1"/>
</dbReference>
<dbReference type="Proteomes" id="UP001521222">
    <property type="component" value="Unassembled WGS sequence"/>
</dbReference>
<keyword evidence="2" id="KW-0378">Hydrolase</keyword>
<gene>
    <name evidence="3" type="ORF">SLS59_005269</name>
</gene>
<dbReference type="EMBL" id="JAKIXB020000016">
    <property type="protein sequence ID" value="KAL1601117.1"/>
    <property type="molecule type" value="Genomic_DNA"/>
</dbReference>
<comment type="similarity">
    <text evidence="1 2">Belongs to the glycosyl hydrolase 12 (cellulase H) family.</text>
</comment>
<dbReference type="SUPFAM" id="SSF49899">
    <property type="entry name" value="Concanavalin A-like lectins/glucanases"/>
    <property type="match status" value="1"/>
</dbReference>
<name>A0ABR3R9U7_9PLEO</name>
<keyword evidence="4" id="KW-1185">Reference proteome</keyword>
<proteinExistence type="inferred from homology"/>
<accession>A0ABR3R9U7</accession>
<protein>
    <submittedName>
        <fullName evidence="3">Uncharacterized protein</fullName>
    </submittedName>
</protein>
<keyword evidence="2" id="KW-0624">Polysaccharide degradation</keyword>
<evidence type="ECO:0000313" key="4">
    <source>
        <dbReference type="Proteomes" id="UP001521222"/>
    </source>
</evidence>
<dbReference type="Gene3D" id="2.60.120.180">
    <property type="match status" value="1"/>
</dbReference>